<dbReference type="Gene3D" id="3.40.1190.20">
    <property type="match status" value="1"/>
</dbReference>
<dbReference type="PANTHER" id="PTHR47098:SF2">
    <property type="entry name" value="PROTEIN MAK32"/>
    <property type="match status" value="1"/>
</dbReference>
<feature type="region of interest" description="Disordered" evidence="1">
    <location>
        <begin position="144"/>
        <end position="163"/>
    </location>
</feature>
<dbReference type="SUPFAM" id="SSF53613">
    <property type="entry name" value="Ribokinase-like"/>
    <property type="match status" value="1"/>
</dbReference>
<dbReference type="AlphaFoldDB" id="A0AAJ8M4D8"/>
<dbReference type="InterPro" id="IPR029056">
    <property type="entry name" value="Ribokinase-like"/>
</dbReference>
<gene>
    <name evidence="3" type="ORF">L203_105873</name>
</gene>
<dbReference type="GeneID" id="91090082"/>
<evidence type="ECO:0000259" key="2">
    <source>
        <dbReference type="Pfam" id="PF00294"/>
    </source>
</evidence>
<organism evidence="3 4">
    <name type="scientific">Cryptococcus depauperatus CBS 7841</name>
    <dbReference type="NCBI Taxonomy" id="1295531"/>
    <lineage>
        <taxon>Eukaryota</taxon>
        <taxon>Fungi</taxon>
        <taxon>Dikarya</taxon>
        <taxon>Basidiomycota</taxon>
        <taxon>Agaricomycotina</taxon>
        <taxon>Tremellomycetes</taxon>
        <taxon>Tremellales</taxon>
        <taxon>Cryptococcaceae</taxon>
        <taxon>Cryptococcus</taxon>
    </lineage>
</organism>
<dbReference type="InterPro" id="IPR011611">
    <property type="entry name" value="PfkB_dom"/>
</dbReference>
<feature type="domain" description="Carbohydrate kinase PfkB" evidence="2">
    <location>
        <begin position="269"/>
        <end position="461"/>
    </location>
</feature>
<protein>
    <recommendedName>
        <fullName evidence="2">Carbohydrate kinase PfkB domain-containing protein</fullName>
    </recommendedName>
</protein>
<evidence type="ECO:0000256" key="1">
    <source>
        <dbReference type="SAM" id="MobiDB-lite"/>
    </source>
</evidence>
<keyword evidence="4" id="KW-1185">Reference proteome</keyword>
<accession>A0AAJ8M4D8</accession>
<dbReference type="KEGG" id="cdep:91090082"/>
<evidence type="ECO:0000313" key="4">
    <source>
        <dbReference type="Proteomes" id="UP000094043"/>
    </source>
</evidence>
<dbReference type="PANTHER" id="PTHR47098">
    <property type="entry name" value="PROTEIN MAK32"/>
    <property type="match status" value="1"/>
</dbReference>
<name>A0AAJ8M4D8_9TREE</name>
<reference evidence="3" key="3">
    <citation type="submission" date="2024-01" db="EMBL/GenBank/DDBJ databases">
        <authorList>
            <person name="Coelho M.A."/>
            <person name="David-Palma M."/>
            <person name="Shea T."/>
            <person name="Sun S."/>
            <person name="Cuomo C.A."/>
            <person name="Heitman J."/>
        </authorList>
    </citation>
    <scope>NUCLEOTIDE SEQUENCE</scope>
    <source>
        <strain evidence="3">CBS 7841</strain>
    </source>
</reference>
<sequence>MLSVCWSESESGLYIILAVSAVGTRVFRLVDSVPRRTLGHRIPSAAIKSPPGLCYSGRLSFQSATRKGSKERRLWVVTGGMLDSPVIASIGTVLIDAFDGLPRPVMESSSPEPSRPLSPIPTHSPTLPMTKPLFIPPARLDISPPLSSPGTSGTSCPSGPSTPQLLFDDMPALNVDAVYEMLGGGALYALVGARFWLPPHKLKTLIDRAPPERDDCPKEVENRLNKLGEEIWVWNRNENTRMTRARIRYEGDARYFQSVVKPPYRTMAEISASPLGKAEYLHISPPYSPEDVATLLTERETLSNEWRPKIVYEPAPTACHPQQKDWLEKILPDIQVLSPNHEELFSFYGISPMPISSPALRPTVESLINYLLHHVGIGPDGQGIIVIRCGRLGACLGTKSGGLVWCPAYFDGKLSKRVKDVTGAGNSFLGGFMAGLSLTNDPYEALLYGTVSSSFVVEQFGIPFLMDRTDPVTGEEIWNADTPSRRLNELRKRHTHHG</sequence>
<evidence type="ECO:0000313" key="3">
    <source>
        <dbReference type="EMBL" id="WVN90632.1"/>
    </source>
</evidence>
<dbReference type="EMBL" id="CP143790">
    <property type="protein sequence ID" value="WVN90632.1"/>
    <property type="molecule type" value="Genomic_DNA"/>
</dbReference>
<reference evidence="3" key="1">
    <citation type="submission" date="2016-06" db="EMBL/GenBank/DDBJ databases">
        <authorList>
            <person name="Cuomo C."/>
            <person name="Litvintseva A."/>
            <person name="Heitman J."/>
            <person name="Chen Y."/>
            <person name="Sun S."/>
            <person name="Springer D."/>
            <person name="Dromer F."/>
            <person name="Young S."/>
            <person name="Zeng Q."/>
            <person name="Chapman S."/>
            <person name="Gujja S."/>
            <person name="Saif S."/>
            <person name="Birren B."/>
        </authorList>
    </citation>
    <scope>NUCLEOTIDE SEQUENCE</scope>
    <source>
        <strain evidence="3">CBS 7841</strain>
    </source>
</reference>
<dbReference type="Pfam" id="PF00294">
    <property type="entry name" value="PfkB"/>
    <property type="match status" value="1"/>
</dbReference>
<feature type="region of interest" description="Disordered" evidence="1">
    <location>
        <begin position="105"/>
        <end position="126"/>
    </location>
</feature>
<reference evidence="3" key="2">
    <citation type="journal article" date="2022" name="Elife">
        <title>Obligate sexual reproduction of a homothallic fungus closely related to the Cryptococcus pathogenic species complex.</title>
        <authorList>
            <person name="Passer A.R."/>
            <person name="Clancey S.A."/>
            <person name="Shea T."/>
            <person name="David-Palma M."/>
            <person name="Averette A.F."/>
            <person name="Boekhout T."/>
            <person name="Porcel B.M."/>
            <person name="Nowrousian M."/>
            <person name="Cuomo C.A."/>
            <person name="Sun S."/>
            <person name="Heitman J."/>
            <person name="Coelho M.A."/>
        </authorList>
    </citation>
    <scope>NUCLEOTIDE SEQUENCE</scope>
    <source>
        <strain evidence="3">CBS 7841</strain>
    </source>
</reference>
<dbReference type="Proteomes" id="UP000094043">
    <property type="component" value="Chromosome 7"/>
</dbReference>
<proteinExistence type="predicted"/>
<dbReference type="RefSeq" id="XP_066071332.1">
    <property type="nucleotide sequence ID" value="XM_066215235.1"/>
</dbReference>